<dbReference type="InterPro" id="IPR043563">
    <property type="entry name" value="Sp110/Sp140/Sp140L-like"/>
</dbReference>
<dbReference type="Gene3D" id="3.30.40.10">
    <property type="entry name" value="Zinc/RING finger domain, C3HC4 (zinc finger)"/>
    <property type="match status" value="2"/>
</dbReference>
<evidence type="ECO:0008006" key="11">
    <source>
        <dbReference type="Google" id="ProtNLM"/>
    </source>
</evidence>
<dbReference type="PROSITE" id="PS50016">
    <property type="entry name" value="ZF_PHD_2"/>
    <property type="match status" value="1"/>
</dbReference>
<proteinExistence type="predicted"/>
<dbReference type="InterPro" id="IPR001965">
    <property type="entry name" value="Znf_PHD"/>
</dbReference>
<dbReference type="SMART" id="SM00249">
    <property type="entry name" value="PHD"/>
    <property type="match status" value="2"/>
</dbReference>
<accession>A0AAV6GP23</accession>
<keyword evidence="2 5" id="KW-0863">Zinc-finger</keyword>
<dbReference type="GO" id="GO:0005634">
    <property type="term" value="C:nucleus"/>
    <property type="evidence" value="ECO:0007669"/>
    <property type="project" value="InterPro"/>
</dbReference>
<evidence type="ECO:0000313" key="9">
    <source>
        <dbReference type="EMBL" id="KAG5276938.1"/>
    </source>
</evidence>
<dbReference type="InterPro" id="IPR008087">
    <property type="entry name" value="AIRE"/>
</dbReference>
<dbReference type="InterPro" id="IPR011011">
    <property type="entry name" value="Znf_FYVE_PHD"/>
</dbReference>
<dbReference type="InterPro" id="IPR019786">
    <property type="entry name" value="Zinc_finger_PHD-type_CS"/>
</dbReference>
<name>A0AAV6GP23_9TELE</name>
<dbReference type="InterPro" id="IPR004865">
    <property type="entry name" value="HSR_dom"/>
</dbReference>
<feature type="domain" description="HSR" evidence="8">
    <location>
        <begin position="26"/>
        <end position="144"/>
    </location>
</feature>
<dbReference type="PANTHER" id="PTHR46386:SF11">
    <property type="entry name" value="AUTOIMMUNE REGULATOR"/>
    <property type="match status" value="1"/>
</dbReference>
<evidence type="ECO:0000259" key="7">
    <source>
        <dbReference type="PROSITE" id="PS50016"/>
    </source>
</evidence>
<dbReference type="GO" id="GO:0003677">
    <property type="term" value="F:DNA binding"/>
    <property type="evidence" value="ECO:0007669"/>
    <property type="project" value="UniProtKB-KW"/>
</dbReference>
<evidence type="ECO:0000259" key="8">
    <source>
        <dbReference type="PROSITE" id="PS51414"/>
    </source>
</evidence>
<dbReference type="GO" id="GO:0006959">
    <property type="term" value="P:humoral immune response"/>
    <property type="evidence" value="ECO:0007669"/>
    <property type="project" value="InterPro"/>
</dbReference>
<evidence type="ECO:0000256" key="3">
    <source>
        <dbReference type="ARBA" id="ARBA00022833"/>
    </source>
</evidence>
<dbReference type="GO" id="GO:0000981">
    <property type="term" value="F:DNA-binding transcription factor activity, RNA polymerase II-specific"/>
    <property type="evidence" value="ECO:0007669"/>
    <property type="project" value="TreeGrafter"/>
</dbReference>
<dbReference type="Proteomes" id="UP000823561">
    <property type="component" value="Chromosome 8"/>
</dbReference>
<organism evidence="9 10">
    <name type="scientific">Alosa alosa</name>
    <name type="common">allis shad</name>
    <dbReference type="NCBI Taxonomy" id="278164"/>
    <lineage>
        <taxon>Eukaryota</taxon>
        <taxon>Metazoa</taxon>
        <taxon>Chordata</taxon>
        <taxon>Craniata</taxon>
        <taxon>Vertebrata</taxon>
        <taxon>Euteleostomi</taxon>
        <taxon>Actinopterygii</taxon>
        <taxon>Neopterygii</taxon>
        <taxon>Teleostei</taxon>
        <taxon>Clupei</taxon>
        <taxon>Clupeiformes</taxon>
        <taxon>Clupeoidei</taxon>
        <taxon>Clupeidae</taxon>
        <taxon>Alosa</taxon>
    </lineage>
</organism>
<dbReference type="Pfam" id="PF03172">
    <property type="entry name" value="HSR"/>
    <property type="match status" value="1"/>
</dbReference>
<dbReference type="SUPFAM" id="SSF57903">
    <property type="entry name" value="FYVE/PHD zinc finger"/>
    <property type="match status" value="1"/>
</dbReference>
<evidence type="ECO:0000256" key="1">
    <source>
        <dbReference type="ARBA" id="ARBA00022723"/>
    </source>
</evidence>
<evidence type="ECO:0000256" key="2">
    <source>
        <dbReference type="ARBA" id="ARBA00022771"/>
    </source>
</evidence>
<sequence>MRSSYFRGRLTLLSSEQPSISIPQILALPASLLVMSHSEASGDFDLRTKLKVSRTDIAMVIDDPFPLLYGLADHNIIPESLLKETVERGEREGVHKAVYSLLSWVLQQGGDTIQTFWKNLSKEYNQQSYPKLQALLSRIFRDRSVWGSRQRHSLVATAAAQGRARKRSGNGQQLISRNKKREAPPSAVSVLQDGCDGSEQQEEPCTAIKPEVAVTHGGQQGELLNSSTITRTGDVNDDECTVCKDGGELICCDGCPRAFHLGCLDPPLTSIPSGSWRCGQCQSTQVAPQTTSAPVQQSQWVEPCSSSTVDFSFFTSLSAVMATSCSSHSNTSQHPPQGLGEGSVRVLCGICHLSSDDIITCVQCHQGYHGQCHFSGGSSTCRSCCSSWSRREEQTHTLQVCDGAEQGVSVMRKEENDAMAGEQASVDTILQWAFHNLSRPLADSQGFFP</sequence>
<dbReference type="PROSITE" id="PS51414">
    <property type="entry name" value="HSR"/>
    <property type="match status" value="1"/>
</dbReference>
<dbReference type="GO" id="GO:0008270">
    <property type="term" value="F:zinc ion binding"/>
    <property type="evidence" value="ECO:0007669"/>
    <property type="project" value="UniProtKB-KW"/>
</dbReference>
<keyword evidence="3" id="KW-0862">Zinc</keyword>
<dbReference type="CDD" id="cd15539">
    <property type="entry name" value="PHD1_AIRE"/>
    <property type="match status" value="1"/>
</dbReference>
<dbReference type="EMBL" id="JADWDJ010000008">
    <property type="protein sequence ID" value="KAG5276938.1"/>
    <property type="molecule type" value="Genomic_DNA"/>
</dbReference>
<feature type="region of interest" description="Disordered" evidence="6">
    <location>
        <begin position="162"/>
        <end position="197"/>
    </location>
</feature>
<dbReference type="AlphaFoldDB" id="A0AAV6GP23"/>
<keyword evidence="4" id="KW-0238">DNA-binding</keyword>
<evidence type="ECO:0000256" key="5">
    <source>
        <dbReference type="PROSITE-ProRule" id="PRU00146"/>
    </source>
</evidence>
<keyword evidence="1" id="KW-0479">Metal-binding</keyword>
<evidence type="ECO:0000256" key="6">
    <source>
        <dbReference type="SAM" id="MobiDB-lite"/>
    </source>
</evidence>
<feature type="domain" description="PHD-type" evidence="7">
    <location>
        <begin position="237"/>
        <end position="284"/>
    </location>
</feature>
<gene>
    <name evidence="9" type="ORF">AALO_G00111620</name>
</gene>
<evidence type="ECO:0000256" key="4">
    <source>
        <dbReference type="ARBA" id="ARBA00023125"/>
    </source>
</evidence>
<dbReference type="PANTHER" id="PTHR46386">
    <property type="entry name" value="NUCLEAR BODY PROTEIN SP140"/>
    <property type="match status" value="1"/>
</dbReference>
<dbReference type="Pfam" id="PF00628">
    <property type="entry name" value="PHD"/>
    <property type="match status" value="1"/>
</dbReference>
<keyword evidence="10" id="KW-1185">Reference proteome</keyword>
<protein>
    <recommendedName>
        <fullName evidence="11">Autoimmune regulator</fullName>
    </recommendedName>
</protein>
<evidence type="ECO:0000313" key="10">
    <source>
        <dbReference type="Proteomes" id="UP000823561"/>
    </source>
</evidence>
<comment type="caution">
    <text evidence="9">The sequence shown here is derived from an EMBL/GenBank/DDBJ whole genome shotgun (WGS) entry which is preliminary data.</text>
</comment>
<dbReference type="InterPro" id="IPR013083">
    <property type="entry name" value="Znf_RING/FYVE/PHD"/>
</dbReference>
<dbReference type="PRINTS" id="PR01711">
    <property type="entry name" value="AIREGULATOR"/>
</dbReference>
<dbReference type="PROSITE" id="PS01359">
    <property type="entry name" value="ZF_PHD_1"/>
    <property type="match status" value="1"/>
</dbReference>
<dbReference type="GO" id="GO:0045182">
    <property type="term" value="F:translation regulator activity"/>
    <property type="evidence" value="ECO:0007669"/>
    <property type="project" value="InterPro"/>
</dbReference>
<reference evidence="9" key="1">
    <citation type="submission" date="2020-10" db="EMBL/GenBank/DDBJ databases">
        <title>Chromosome-scale genome assembly of the Allis shad, Alosa alosa.</title>
        <authorList>
            <person name="Margot Z."/>
            <person name="Christophe K."/>
            <person name="Cabau C."/>
            <person name="Louis A."/>
            <person name="Berthelot C."/>
            <person name="Parey E."/>
            <person name="Roest Crollius H."/>
            <person name="Montfort J."/>
            <person name="Robinson-Rechavi M."/>
            <person name="Bucao C."/>
            <person name="Bouchez O."/>
            <person name="Gislard M."/>
            <person name="Lluch J."/>
            <person name="Milhes M."/>
            <person name="Lampietro C."/>
            <person name="Lopez Roques C."/>
            <person name="Donnadieu C."/>
            <person name="Braasch I."/>
            <person name="Desvignes T."/>
            <person name="Postlethwait J."/>
            <person name="Bobe J."/>
            <person name="Guiguen Y."/>
        </authorList>
    </citation>
    <scope>NUCLEOTIDE SEQUENCE</scope>
    <source>
        <strain evidence="9">M-15738</strain>
        <tissue evidence="9">Blood</tissue>
    </source>
</reference>
<dbReference type="InterPro" id="IPR019787">
    <property type="entry name" value="Znf_PHD-finger"/>
</dbReference>
<dbReference type="GO" id="GO:0005737">
    <property type="term" value="C:cytoplasm"/>
    <property type="evidence" value="ECO:0007669"/>
    <property type="project" value="InterPro"/>
</dbReference>